<dbReference type="Proteomes" id="UP000595140">
    <property type="component" value="Unassembled WGS sequence"/>
</dbReference>
<dbReference type="Gene3D" id="3.60.10.10">
    <property type="entry name" value="Endonuclease/exonuclease/phosphatase"/>
    <property type="match status" value="1"/>
</dbReference>
<evidence type="ECO:0000313" key="1">
    <source>
        <dbReference type="EMBL" id="VFQ62432.1"/>
    </source>
</evidence>
<organism evidence="1 2">
    <name type="scientific">Cuscuta campestris</name>
    <dbReference type="NCBI Taxonomy" id="132261"/>
    <lineage>
        <taxon>Eukaryota</taxon>
        <taxon>Viridiplantae</taxon>
        <taxon>Streptophyta</taxon>
        <taxon>Embryophyta</taxon>
        <taxon>Tracheophyta</taxon>
        <taxon>Spermatophyta</taxon>
        <taxon>Magnoliopsida</taxon>
        <taxon>eudicotyledons</taxon>
        <taxon>Gunneridae</taxon>
        <taxon>Pentapetalae</taxon>
        <taxon>asterids</taxon>
        <taxon>lamiids</taxon>
        <taxon>Solanales</taxon>
        <taxon>Convolvulaceae</taxon>
        <taxon>Cuscuteae</taxon>
        <taxon>Cuscuta</taxon>
        <taxon>Cuscuta subgen. Grammica</taxon>
        <taxon>Cuscuta sect. Cleistogrammica</taxon>
    </lineage>
</organism>
<sequence>MKDRIGGCRVTQEETKEFEECLRDCGLEEVPCARAYYTWSNNKQGQGNRIYSKLDRVLSNVEWVAKHGAKTIILEEGISDHCPMIVPNSQSQNTKKEFKYCDMWRLDPNFQSIIQEGWSKQVEGRPMFQLQQKLKTLKAPLRKLNRDKFYQIYKQVEVIRVELEETQKHLKENQEDSGLLYQEKHLTKDYLLKLSSKPYEKTAI</sequence>
<reference evidence="1 2" key="1">
    <citation type="submission" date="2018-04" db="EMBL/GenBank/DDBJ databases">
        <authorList>
            <person name="Vogel A."/>
        </authorList>
    </citation>
    <scope>NUCLEOTIDE SEQUENCE [LARGE SCALE GENOMIC DNA]</scope>
</reference>
<dbReference type="SUPFAM" id="SSF56219">
    <property type="entry name" value="DNase I-like"/>
    <property type="match status" value="1"/>
</dbReference>
<dbReference type="InterPro" id="IPR036691">
    <property type="entry name" value="Endo/exonu/phosph_ase_sf"/>
</dbReference>
<evidence type="ECO:0000313" key="2">
    <source>
        <dbReference type="Proteomes" id="UP000595140"/>
    </source>
</evidence>
<dbReference type="PANTHER" id="PTHR33710:SF78">
    <property type="entry name" value="ENDONUCLEASE_EXONUCLEASE_PHOSPHATASE DOMAIN-CONTAINING PROTEIN"/>
    <property type="match status" value="1"/>
</dbReference>
<protein>
    <recommendedName>
        <fullName evidence="3">Endonuclease/exonuclease/phosphatase domain-containing protein</fullName>
    </recommendedName>
</protein>
<name>A0A484KK30_9ASTE</name>
<dbReference type="OrthoDB" id="1303354at2759"/>
<accession>A0A484KK30</accession>
<dbReference type="PANTHER" id="PTHR33710">
    <property type="entry name" value="BNAC02G09200D PROTEIN"/>
    <property type="match status" value="1"/>
</dbReference>
<keyword evidence="2" id="KW-1185">Reference proteome</keyword>
<evidence type="ECO:0008006" key="3">
    <source>
        <dbReference type="Google" id="ProtNLM"/>
    </source>
</evidence>
<dbReference type="EMBL" id="OOIL02000230">
    <property type="protein sequence ID" value="VFQ62432.1"/>
    <property type="molecule type" value="Genomic_DNA"/>
</dbReference>
<gene>
    <name evidence="1" type="ORF">CCAM_LOCUS4208</name>
</gene>
<dbReference type="AlphaFoldDB" id="A0A484KK30"/>
<proteinExistence type="predicted"/>